<organism evidence="1 2">
    <name type="scientific">Microcystis aeruginosa PCC 7806SL</name>
    <dbReference type="NCBI Taxonomy" id="1903187"/>
    <lineage>
        <taxon>Bacteria</taxon>
        <taxon>Bacillati</taxon>
        <taxon>Cyanobacteriota</taxon>
        <taxon>Cyanophyceae</taxon>
        <taxon>Oscillatoriophycideae</taxon>
        <taxon>Chroococcales</taxon>
        <taxon>Microcystaceae</taxon>
        <taxon>Microcystis</taxon>
    </lineage>
</organism>
<dbReference type="AlphaFoldDB" id="A0AB33BI76"/>
<keyword evidence="2" id="KW-1185">Reference proteome</keyword>
<evidence type="ECO:0000313" key="2">
    <source>
        <dbReference type="Proteomes" id="UP000192439"/>
    </source>
</evidence>
<reference evidence="1 2" key="1">
    <citation type="journal article" date="2018" name="Harmful Algae">
        <title>The highly heterogeneous methylated genomes and diverse restriction-modification systems of bloom-forming Microcystis.</title>
        <authorList>
            <person name="Zhao L."/>
            <person name="Song Y."/>
            <person name="Li L."/>
            <person name="Gan N."/>
            <person name="Brand J.J."/>
            <person name="Song L."/>
        </authorList>
    </citation>
    <scope>NUCLEOTIDE SEQUENCE [LARGE SCALE GENOMIC DNA]</scope>
    <source>
        <strain evidence="1 2">PCC 7806SL</strain>
    </source>
</reference>
<evidence type="ECO:0000313" key="1">
    <source>
        <dbReference type="EMBL" id="ARI80599.1"/>
    </source>
</evidence>
<accession>A0AB33BI76</accession>
<name>A0AB33BI76_MICA7</name>
<dbReference type="EMBL" id="CP020771">
    <property type="protein sequence ID" value="ARI80599.1"/>
    <property type="molecule type" value="Genomic_DNA"/>
</dbReference>
<proteinExistence type="predicted"/>
<gene>
    <name evidence="1" type="ORF">BH695_1318</name>
</gene>
<protein>
    <submittedName>
        <fullName evidence="1">Uncharacterized protein</fullName>
    </submittedName>
</protein>
<dbReference type="Proteomes" id="UP000192439">
    <property type="component" value="Chromosome"/>
</dbReference>
<sequence>MCCLHQQAHPIFRKLIGQLPGGVEFFLFMVREKDQPNLSALGLNLSSTYDYK</sequence>